<reference evidence="1 2" key="1">
    <citation type="submission" date="2016-03" db="EMBL/GenBank/DDBJ databases">
        <title>Niastella vici sp. nov., isolated from farmland soil.</title>
        <authorList>
            <person name="Chen L."/>
            <person name="Wang D."/>
            <person name="Yang S."/>
            <person name="Wang G."/>
        </authorList>
    </citation>
    <scope>NUCLEOTIDE SEQUENCE [LARGE SCALE GENOMIC DNA]</scope>
    <source>
        <strain evidence="1 2">DJ57</strain>
    </source>
</reference>
<comment type="caution">
    <text evidence="1">The sequence shown here is derived from an EMBL/GenBank/DDBJ whole genome shotgun (WGS) entry which is preliminary data.</text>
</comment>
<name>A0A1V9FIG1_9BACT</name>
<dbReference type="EMBL" id="LVYD01000102">
    <property type="protein sequence ID" value="OQP58130.1"/>
    <property type="molecule type" value="Genomic_DNA"/>
</dbReference>
<evidence type="ECO:0000313" key="1">
    <source>
        <dbReference type="EMBL" id="OQP58130.1"/>
    </source>
</evidence>
<dbReference type="RefSeq" id="WP_081155276.1">
    <property type="nucleotide sequence ID" value="NZ_LVYD01000102.1"/>
</dbReference>
<evidence type="ECO:0000313" key="2">
    <source>
        <dbReference type="Proteomes" id="UP000192796"/>
    </source>
</evidence>
<dbReference type="Proteomes" id="UP000192796">
    <property type="component" value="Unassembled WGS sequence"/>
</dbReference>
<protein>
    <submittedName>
        <fullName evidence="1">Uncharacterized protein</fullName>
    </submittedName>
</protein>
<keyword evidence="2" id="KW-1185">Reference proteome</keyword>
<dbReference type="OrthoDB" id="668426at2"/>
<proteinExistence type="predicted"/>
<dbReference type="AlphaFoldDB" id="A0A1V9FIG1"/>
<sequence length="260" mass="29177">MPKLIGSLQFIGSLDNMSAYKMRGSDKIILRKKGGPSKKQIKQDPHFDLTRRNNKEFGGRSKLAAQIKNALFPLRSLTDYNITGPLNALLKHIQKLDTENEYGKRNVLISKNPRLLEGFTLNRKNLLESIISTPFLWSLQKDQVIIDVPGLLPGINFIVPGDYSWYQFTAVAGLVPDLYYHEHGYRPKDDRVHFRDLAYSDWLPVNTPSPAGKLIVTGLPEQKPENCSLMIAVGIAFGTIQRGEIEQVKYVGAGKVIGMV</sequence>
<dbReference type="STRING" id="1703345.A3860_07330"/>
<accession>A0A1V9FIG1</accession>
<gene>
    <name evidence="1" type="ORF">A3860_07330</name>
</gene>
<organism evidence="1 2">
    <name type="scientific">Niastella vici</name>
    <dbReference type="NCBI Taxonomy" id="1703345"/>
    <lineage>
        <taxon>Bacteria</taxon>
        <taxon>Pseudomonadati</taxon>
        <taxon>Bacteroidota</taxon>
        <taxon>Chitinophagia</taxon>
        <taxon>Chitinophagales</taxon>
        <taxon>Chitinophagaceae</taxon>
        <taxon>Niastella</taxon>
    </lineage>
</organism>